<dbReference type="RefSeq" id="WP_268944308.1">
    <property type="nucleotide sequence ID" value="NZ_JAPTYD010000076.1"/>
</dbReference>
<dbReference type="SMART" id="SM01034">
    <property type="entry name" value="BLUF"/>
    <property type="match status" value="1"/>
</dbReference>
<feature type="domain" description="BLUF" evidence="1">
    <location>
        <begin position="1"/>
        <end position="92"/>
    </location>
</feature>
<dbReference type="InterPro" id="IPR036046">
    <property type="entry name" value="Acylphosphatase-like_dom_sf"/>
</dbReference>
<reference evidence="2" key="1">
    <citation type="submission" date="2022-12" db="EMBL/GenBank/DDBJ databases">
        <title>Paracoccus sp. EF6 isolated from a lake water.</title>
        <authorList>
            <person name="Liu H."/>
        </authorList>
    </citation>
    <scope>NUCLEOTIDE SEQUENCE</scope>
    <source>
        <strain evidence="2">EF6</strain>
    </source>
</reference>
<dbReference type="Proteomes" id="UP001149822">
    <property type="component" value="Unassembled WGS sequence"/>
</dbReference>
<organism evidence="2 3">
    <name type="scientific">Paracoccus benzoatiresistens</name>
    <dbReference type="NCBI Taxonomy" id="2997341"/>
    <lineage>
        <taxon>Bacteria</taxon>
        <taxon>Pseudomonadati</taxon>
        <taxon>Pseudomonadota</taxon>
        <taxon>Alphaproteobacteria</taxon>
        <taxon>Rhodobacterales</taxon>
        <taxon>Paracoccaceae</taxon>
        <taxon>Paracoccus</taxon>
    </lineage>
</organism>
<name>A0ABT4JBY0_9RHOB</name>
<accession>A0ABT4JBY0</accession>
<dbReference type="Gene3D" id="3.30.70.100">
    <property type="match status" value="1"/>
</dbReference>
<protein>
    <submittedName>
        <fullName evidence="2">BLUF domain-containing protein</fullName>
    </submittedName>
</protein>
<dbReference type="EMBL" id="JAPTYD010000076">
    <property type="protein sequence ID" value="MCZ0964205.1"/>
    <property type="molecule type" value="Genomic_DNA"/>
</dbReference>
<gene>
    <name evidence="2" type="ORF">OU682_21760</name>
</gene>
<dbReference type="Pfam" id="PF04940">
    <property type="entry name" value="BLUF"/>
    <property type="match status" value="1"/>
</dbReference>
<sequence length="132" mass="15051">MHVDPLSQRSAYAAGGRCRARHCGQSRRKNEETGWTGFLHRESDIYYQWLEGPEDEVMATFSRISADDRHSDVEVLDHKQSTTRSFPTWSTGYGTSKTSSLFDWAAGRNAPLHPPRVSDILAFMKECAERQE</sequence>
<dbReference type="PROSITE" id="PS50925">
    <property type="entry name" value="BLUF"/>
    <property type="match status" value="1"/>
</dbReference>
<evidence type="ECO:0000313" key="3">
    <source>
        <dbReference type="Proteomes" id="UP001149822"/>
    </source>
</evidence>
<proteinExistence type="predicted"/>
<keyword evidence="3" id="KW-1185">Reference proteome</keyword>
<evidence type="ECO:0000259" key="1">
    <source>
        <dbReference type="PROSITE" id="PS50925"/>
    </source>
</evidence>
<evidence type="ECO:0000313" key="2">
    <source>
        <dbReference type="EMBL" id="MCZ0964205.1"/>
    </source>
</evidence>
<dbReference type="SUPFAM" id="SSF54975">
    <property type="entry name" value="Acylphosphatase/BLUF domain-like"/>
    <property type="match status" value="1"/>
</dbReference>
<dbReference type="InterPro" id="IPR007024">
    <property type="entry name" value="BLUF_domain"/>
</dbReference>
<comment type="caution">
    <text evidence="2">The sequence shown here is derived from an EMBL/GenBank/DDBJ whole genome shotgun (WGS) entry which is preliminary data.</text>
</comment>